<sequence>MEENKLEDETPKVLLTQGEDGKMKAIVGEGADGKLKTVDPTKENADSFLKIDTRSNALENFFKKFSEQFKHPSHTGIYAVSDKAVDKMAAFLDKIVNIDAGDKVLDPYRVTPRGKMQEPSQGKYQPLDLNKLDWKEADKLGLSGESLQDALKAMSYGHKSPGLIKVRMEIDGKELQTKARLSLEQQPDGSIKIQTHPCQEKPDFEKPFMCIQFTEADQKQFQQTGHGGHIFELEMTPGGEKIPALVSLDKLTNRFEAVPLSQIQISKVLKGVELSDKQQEGLKSGQGVLVENMDKKQRPGEESGGKITRIVQYNAVNKNFDFLFTPEQRR</sequence>
<dbReference type="AlphaFoldDB" id="A0A5J4PSL3"/>
<accession>A0A5J4PSL3</accession>
<protein>
    <submittedName>
        <fullName evidence="3">Uncharacterized protein</fullName>
    </submittedName>
</protein>
<gene>
    <name evidence="3" type="ORF">EZS27_037340</name>
</gene>
<comment type="caution">
    <text evidence="3">The sequence shown here is derived from an EMBL/GenBank/DDBJ whole genome shotgun (WGS) entry which is preliminary data.</text>
</comment>
<feature type="domain" description="DUF3945" evidence="1">
    <location>
        <begin position="270"/>
        <end position="325"/>
    </location>
</feature>
<evidence type="ECO:0000259" key="1">
    <source>
        <dbReference type="Pfam" id="PF13101"/>
    </source>
</evidence>
<dbReference type="Pfam" id="PF13351">
    <property type="entry name" value="DUF4099"/>
    <property type="match status" value="1"/>
</dbReference>
<evidence type="ECO:0000313" key="3">
    <source>
        <dbReference type="EMBL" id="KAA6311554.1"/>
    </source>
</evidence>
<proteinExistence type="predicted"/>
<feature type="non-terminal residue" evidence="3">
    <location>
        <position position="330"/>
    </location>
</feature>
<dbReference type="EMBL" id="SNRY01006887">
    <property type="protein sequence ID" value="KAA6311554.1"/>
    <property type="molecule type" value="Genomic_DNA"/>
</dbReference>
<name>A0A5J4PSL3_9ZZZZ</name>
<reference evidence="3" key="1">
    <citation type="submission" date="2019-03" db="EMBL/GenBank/DDBJ databases">
        <title>Single cell metagenomics reveals metabolic interactions within the superorganism composed of flagellate Streblomastix strix and complex community of Bacteroidetes bacteria on its surface.</title>
        <authorList>
            <person name="Treitli S.C."/>
            <person name="Kolisko M."/>
            <person name="Husnik F."/>
            <person name="Keeling P."/>
            <person name="Hampl V."/>
        </authorList>
    </citation>
    <scope>NUCLEOTIDE SEQUENCE</scope>
    <source>
        <strain evidence="3">STM</strain>
    </source>
</reference>
<organism evidence="3">
    <name type="scientific">termite gut metagenome</name>
    <dbReference type="NCBI Taxonomy" id="433724"/>
    <lineage>
        <taxon>unclassified sequences</taxon>
        <taxon>metagenomes</taxon>
        <taxon>organismal metagenomes</taxon>
    </lineage>
</organism>
<evidence type="ECO:0000259" key="2">
    <source>
        <dbReference type="Pfam" id="PF13351"/>
    </source>
</evidence>
<dbReference type="Pfam" id="PF13101">
    <property type="entry name" value="DUF3945"/>
    <property type="match status" value="1"/>
</dbReference>
<feature type="domain" description="DUF4099" evidence="2">
    <location>
        <begin position="129"/>
        <end position="207"/>
    </location>
</feature>
<dbReference type="InterPro" id="IPR025343">
    <property type="entry name" value="DUF4099"/>
</dbReference>
<dbReference type="InterPro" id="IPR025222">
    <property type="entry name" value="DUF3945"/>
</dbReference>